<dbReference type="EMBL" id="BPLR01016659">
    <property type="protein sequence ID" value="GIY85441.1"/>
    <property type="molecule type" value="Genomic_DNA"/>
</dbReference>
<accession>A0AAV4WU35</accession>
<protein>
    <submittedName>
        <fullName evidence="2">Uncharacterized protein</fullName>
    </submittedName>
</protein>
<evidence type="ECO:0000256" key="1">
    <source>
        <dbReference type="SAM" id="MobiDB-lite"/>
    </source>
</evidence>
<gene>
    <name evidence="2" type="ORF">CEXT_198961</name>
</gene>
<reference evidence="2 3" key="1">
    <citation type="submission" date="2021-06" db="EMBL/GenBank/DDBJ databases">
        <title>Caerostris extrusa draft genome.</title>
        <authorList>
            <person name="Kono N."/>
            <person name="Arakawa K."/>
        </authorList>
    </citation>
    <scope>NUCLEOTIDE SEQUENCE [LARGE SCALE GENOMIC DNA]</scope>
</reference>
<evidence type="ECO:0000313" key="3">
    <source>
        <dbReference type="Proteomes" id="UP001054945"/>
    </source>
</evidence>
<dbReference type="AlphaFoldDB" id="A0AAV4WU35"/>
<proteinExistence type="predicted"/>
<name>A0AAV4WU35_CAEEX</name>
<evidence type="ECO:0000313" key="2">
    <source>
        <dbReference type="EMBL" id="GIY85441.1"/>
    </source>
</evidence>
<comment type="caution">
    <text evidence="2">The sequence shown here is derived from an EMBL/GenBank/DDBJ whole genome shotgun (WGS) entry which is preliminary data.</text>
</comment>
<feature type="compositionally biased region" description="Basic and acidic residues" evidence="1">
    <location>
        <begin position="79"/>
        <end position="103"/>
    </location>
</feature>
<organism evidence="2 3">
    <name type="scientific">Caerostris extrusa</name>
    <name type="common">Bark spider</name>
    <name type="synonym">Caerostris bankana</name>
    <dbReference type="NCBI Taxonomy" id="172846"/>
    <lineage>
        <taxon>Eukaryota</taxon>
        <taxon>Metazoa</taxon>
        <taxon>Ecdysozoa</taxon>
        <taxon>Arthropoda</taxon>
        <taxon>Chelicerata</taxon>
        <taxon>Arachnida</taxon>
        <taxon>Araneae</taxon>
        <taxon>Araneomorphae</taxon>
        <taxon>Entelegynae</taxon>
        <taxon>Araneoidea</taxon>
        <taxon>Araneidae</taxon>
        <taxon>Caerostris</taxon>
    </lineage>
</organism>
<keyword evidence="3" id="KW-1185">Reference proteome</keyword>
<dbReference type="Proteomes" id="UP001054945">
    <property type="component" value="Unassembled WGS sequence"/>
</dbReference>
<feature type="region of interest" description="Disordered" evidence="1">
    <location>
        <begin position="76"/>
        <end position="103"/>
    </location>
</feature>
<sequence>MVLTYKSEIMSHRKGRYLEKDEGRSIYISISHVSSEKVDSQKKKRAKEKRLHERRFFFSDRHSFTLQTTRIPVRLARVSPEHQEKESGREKADEPHVGIRHETEKKKGRIAYSVCLFKNLSQIDVTADEYTELE</sequence>